<keyword evidence="12" id="KW-1185">Reference proteome</keyword>
<evidence type="ECO:0000256" key="5">
    <source>
        <dbReference type="ARBA" id="ARBA00022964"/>
    </source>
</evidence>
<proteinExistence type="inferred from homology"/>
<gene>
    <name evidence="13" type="primary">LOC107068113</name>
</gene>
<feature type="compositionally biased region" description="Low complexity" evidence="10">
    <location>
        <begin position="457"/>
        <end position="471"/>
    </location>
</feature>
<comment type="cofactor">
    <cofactor evidence="1">
        <name>L-ascorbate</name>
        <dbReference type="ChEBI" id="CHEBI:38290"/>
    </cofactor>
</comment>
<name>A0ABM1IHI2_POLDO</name>
<evidence type="ECO:0000256" key="8">
    <source>
        <dbReference type="ARBA" id="ARBA00029938"/>
    </source>
</evidence>
<organism evidence="12 13">
    <name type="scientific">Polistes dominula</name>
    <name type="common">European paper wasp</name>
    <name type="synonym">Vespa dominula</name>
    <dbReference type="NCBI Taxonomy" id="743375"/>
    <lineage>
        <taxon>Eukaryota</taxon>
        <taxon>Metazoa</taxon>
        <taxon>Ecdysozoa</taxon>
        <taxon>Arthropoda</taxon>
        <taxon>Hexapoda</taxon>
        <taxon>Insecta</taxon>
        <taxon>Pterygota</taxon>
        <taxon>Neoptera</taxon>
        <taxon>Endopterygota</taxon>
        <taxon>Hymenoptera</taxon>
        <taxon>Apocrita</taxon>
        <taxon>Aculeata</taxon>
        <taxon>Vespoidea</taxon>
        <taxon>Vespidae</taxon>
        <taxon>Polistinae</taxon>
        <taxon>Polistini</taxon>
        <taxon>Polistes</taxon>
    </lineage>
</organism>
<evidence type="ECO:0000313" key="12">
    <source>
        <dbReference type="Proteomes" id="UP000694924"/>
    </source>
</evidence>
<keyword evidence="4" id="KW-0847">Vitamin C</keyword>
<dbReference type="InterPro" id="IPR005123">
    <property type="entry name" value="Oxoglu/Fe-dep_dioxygenase_dom"/>
</dbReference>
<evidence type="ECO:0000256" key="4">
    <source>
        <dbReference type="ARBA" id="ARBA00022896"/>
    </source>
</evidence>
<accession>A0ABM1IHI2</accession>
<dbReference type="InterPro" id="IPR006620">
    <property type="entry name" value="Pro_4_hyd_alph"/>
</dbReference>
<evidence type="ECO:0000313" key="13">
    <source>
        <dbReference type="RefSeq" id="XP_015179669.1"/>
    </source>
</evidence>
<feature type="region of interest" description="Disordered" evidence="10">
    <location>
        <begin position="453"/>
        <end position="501"/>
    </location>
</feature>
<comment type="catalytic activity">
    <reaction evidence="9">
        <text>[ribosomal protein uS12]-L-proline + 2-oxoglutarate + O2 = [ribosomal protein uS12]-(3S)-3-hydroxy-L-proline + succinate + CO2</text>
        <dbReference type="Rhea" id="RHEA:54156"/>
        <dbReference type="Rhea" id="RHEA-COMP:13816"/>
        <dbReference type="Rhea" id="RHEA-COMP:13818"/>
        <dbReference type="ChEBI" id="CHEBI:15379"/>
        <dbReference type="ChEBI" id="CHEBI:16526"/>
        <dbReference type="ChEBI" id="CHEBI:16810"/>
        <dbReference type="ChEBI" id="CHEBI:30031"/>
        <dbReference type="ChEBI" id="CHEBI:50342"/>
        <dbReference type="ChEBI" id="CHEBI:85428"/>
    </reaction>
</comment>
<protein>
    <recommendedName>
        <fullName evidence="8">uS12 prolyl 3-hydroxylase</fullName>
    </recommendedName>
</protein>
<feature type="region of interest" description="Disordered" evidence="10">
    <location>
        <begin position="549"/>
        <end position="605"/>
    </location>
</feature>
<keyword evidence="3" id="KW-0479">Metal-binding</keyword>
<dbReference type="Gene3D" id="2.60.120.620">
    <property type="entry name" value="q2cbj1_9rhob like domain"/>
    <property type="match status" value="3"/>
</dbReference>
<evidence type="ECO:0000259" key="11">
    <source>
        <dbReference type="PROSITE" id="PS51471"/>
    </source>
</evidence>
<evidence type="ECO:0000256" key="3">
    <source>
        <dbReference type="ARBA" id="ARBA00022723"/>
    </source>
</evidence>
<keyword evidence="6" id="KW-0560">Oxidoreductase</keyword>
<feature type="compositionally biased region" description="Acidic residues" evidence="10">
    <location>
        <begin position="558"/>
        <end position="601"/>
    </location>
</feature>
<dbReference type="Pfam" id="PF10637">
    <property type="entry name" value="Ofd1_CTDD"/>
    <property type="match status" value="1"/>
</dbReference>
<dbReference type="InterPro" id="IPR051842">
    <property type="entry name" value="uS12_prolyl_hydroxylase"/>
</dbReference>
<dbReference type="InterPro" id="IPR039558">
    <property type="entry name" value="TPA1/OFD1_N"/>
</dbReference>
<evidence type="ECO:0000256" key="9">
    <source>
        <dbReference type="ARBA" id="ARBA00047444"/>
    </source>
</evidence>
<comment type="similarity">
    <text evidence="2">Belongs to the TPA1 family.</text>
</comment>
<dbReference type="GeneID" id="107068113"/>
<keyword evidence="5" id="KW-0223">Dioxygenase</keyword>
<evidence type="ECO:0000256" key="10">
    <source>
        <dbReference type="SAM" id="MobiDB-lite"/>
    </source>
</evidence>
<evidence type="ECO:0000256" key="6">
    <source>
        <dbReference type="ARBA" id="ARBA00023002"/>
    </source>
</evidence>
<evidence type="ECO:0000256" key="2">
    <source>
        <dbReference type="ARBA" id="ARBA00007443"/>
    </source>
</evidence>
<dbReference type="PROSITE" id="PS51471">
    <property type="entry name" value="FE2OG_OXY"/>
    <property type="match status" value="1"/>
</dbReference>
<dbReference type="Pfam" id="PF13661">
    <property type="entry name" value="2OG-FeII_Oxy_4"/>
    <property type="match status" value="1"/>
</dbReference>
<dbReference type="PANTHER" id="PTHR12117">
    <property type="entry name" value="HISTONE ACETYLTRANSFERASE COMPLEX"/>
    <property type="match status" value="1"/>
</dbReference>
<feature type="domain" description="Fe2OG dioxygenase" evidence="11">
    <location>
        <begin position="132"/>
        <end position="234"/>
    </location>
</feature>
<keyword evidence="7" id="KW-0408">Iron</keyword>
<sequence>MSINDSMSDELSWKKPKNSIISDHLENEIFKTLVTNNWCNYKEIKTDQFEIITKPFRVCKISNFLDNKHFLKKLKSEIEEITYQRKFTDLHHFEQSNDLKSVTKYNIKVLYSTFQKEMTKWMKHVTKIELNNKISMSSSVYSDADYLLCHDDNMGERKIAYILYLSSKWLPEYGGTLDLFDTDENGLPRNVVRSLLPEFNSLVFFEVTDNSFHQVAEVLTSEKTRSSINGWFEGPITIPEKNRPLRPVLPCKYIEPMDMEINLQSWINYLYIEKTQIKSIQKMIEKQSYLLIVKFFLDNVYDKLSKEIVSENICWKKLGPADERNYEIADETTLPRFLKNFYDMFKSKAFFNLLKSYTELDLVSMEPNMKPKMTIELQRWTQGCYTLIVDKSNNQQNVKDIEMQKTKSDVLNIALQESKKIFSSESSGTDSKETNSSKEINGSKYFTISNKSKKNLSKSGSSENSESTSYSTIGTNIGKRHGTPLANNECEEESEVKRNKISKEVEPDMKWRDPALRSDISRYTATSDISSKIVNIDDVYYHSNGHYSREMEEKREYDEYEEEEEDNEHTKEEEEDEMNIEIENGDEVEDEDEDEDEDGNEDGNKEGFLDVILQFHTKNMHTTNTIDYIKPNKKHGLCIQIPAGDNNLSFVYRTGNVTRVHKYVNHYFNGYFYNLICTYTE</sequence>
<dbReference type="PANTHER" id="PTHR12117:SF0">
    <property type="entry name" value="PROLYL 3-HYDROXYLASE OGFOD1"/>
    <property type="match status" value="1"/>
</dbReference>
<evidence type="ECO:0000256" key="7">
    <source>
        <dbReference type="ARBA" id="ARBA00023004"/>
    </source>
</evidence>
<dbReference type="Proteomes" id="UP000694924">
    <property type="component" value="Unplaced"/>
</dbReference>
<dbReference type="InterPro" id="IPR019601">
    <property type="entry name" value="Oxoglutarate/Fe-dep_Oase_C"/>
</dbReference>
<dbReference type="SMART" id="SM00702">
    <property type="entry name" value="P4Hc"/>
    <property type="match status" value="1"/>
</dbReference>
<reference evidence="13" key="1">
    <citation type="submission" date="2025-08" db="UniProtKB">
        <authorList>
            <consortium name="RefSeq"/>
        </authorList>
    </citation>
    <scope>IDENTIFICATION</scope>
    <source>
        <tissue evidence="13">Whole body</tissue>
    </source>
</reference>
<evidence type="ECO:0000256" key="1">
    <source>
        <dbReference type="ARBA" id="ARBA00001961"/>
    </source>
</evidence>
<dbReference type="RefSeq" id="XP_015179669.1">
    <property type="nucleotide sequence ID" value="XM_015324183.1"/>
</dbReference>